<evidence type="ECO:0000256" key="6">
    <source>
        <dbReference type="ARBA" id="ARBA00022960"/>
    </source>
</evidence>
<evidence type="ECO:0000256" key="2">
    <source>
        <dbReference type="ARBA" id="ARBA00004236"/>
    </source>
</evidence>
<evidence type="ECO:0000256" key="5">
    <source>
        <dbReference type="ARBA" id="ARBA00022692"/>
    </source>
</evidence>
<dbReference type="Pfam" id="PF00905">
    <property type="entry name" value="Transpeptidase"/>
    <property type="match status" value="1"/>
</dbReference>
<dbReference type="Gene3D" id="3.90.1310.10">
    <property type="entry name" value="Penicillin-binding protein 2a (Domain 2)"/>
    <property type="match status" value="1"/>
</dbReference>
<feature type="domain" description="Penicillin-binding protein transpeptidase" evidence="11">
    <location>
        <begin position="376"/>
        <end position="704"/>
    </location>
</feature>
<evidence type="ECO:0000256" key="4">
    <source>
        <dbReference type="ARBA" id="ARBA00022475"/>
    </source>
</evidence>
<dbReference type="InterPro" id="IPR001460">
    <property type="entry name" value="PCN-bd_Tpept"/>
</dbReference>
<dbReference type="InterPro" id="IPR050515">
    <property type="entry name" value="Beta-lactam/transpept"/>
</dbReference>
<keyword evidence="14" id="KW-1185">Reference proteome</keyword>
<evidence type="ECO:0000256" key="10">
    <source>
        <dbReference type="ARBA" id="ARBA00023316"/>
    </source>
</evidence>
<evidence type="ECO:0000256" key="1">
    <source>
        <dbReference type="ARBA" id="ARBA00004167"/>
    </source>
</evidence>
<protein>
    <submittedName>
        <fullName evidence="13">Penicillin-binding transpeptidase domain-containing protein</fullName>
    </submittedName>
</protein>
<evidence type="ECO:0000256" key="9">
    <source>
        <dbReference type="ARBA" id="ARBA00023136"/>
    </source>
</evidence>
<evidence type="ECO:0000256" key="3">
    <source>
        <dbReference type="ARBA" id="ARBA00007171"/>
    </source>
</evidence>
<accession>A0ABV1EPI2</accession>
<keyword evidence="4" id="KW-1003">Cell membrane</keyword>
<dbReference type="Gene3D" id="3.40.710.10">
    <property type="entry name" value="DD-peptidase/beta-lactamase superfamily"/>
    <property type="match status" value="1"/>
</dbReference>
<evidence type="ECO:0000313" key="14">
    <source>
        <dbReference type="Proteomes" id="UP001440599"/>
    </source>
</evidence>
<evidence type="ECO:0000313" key="13">
    <source>
        <dbReference type="EMBL" id="MEQ2456496.1"/>
    </source>
</evidence>
<evidence type="ECO:0000259" key="11">
    <source>
        <dbReference type="Pfam" id="PF00905"/>
    </source>
</evidence>
<dbReference type="EMBL" id="JBBMFT010000004">
    <property type="protein sequence ID" value="MEQ2456496.1"/>
    <property type="molecule type" value="Genomic_DNA"/>
</dbReference>
<dbReference type="SUPFAM" id="SSF56601">
    <property type="entry name" value="beta-lactamase/transpeptidase-like"/>
    <property type="match status" value="1"/>
</dbReference>
<organism evidence="13 14">
    <name type="scientific">Flavonifractor hominis</name>
    <dbReference type="NCBI Taxonomy" id="3133178"/>
    <lineage>
        <taxon>Bacteria</taxon>
        <taxon>Bacillati</taxon>
        <taxon>Bacillota</taxon>
        <taxon>Clostridia</taxon>
        <taxon>Eubacteriales</taxon>
        <taxon>Oscillospiraceae</taxon>
        <taxon>Flavonifractor</taxon>
    </lineage>
</organism>
<proteinExistence type="inferred from homology"/>
<evidence type="ECO:0000256" key="7">
    <source>
        <dbReference type="ARBA" id="ARBA00022984"/>
    </source>
</evidence>
<sequence length="728" mass="80210">MEGRQFQRRVLSVVLILIVLLAAFASVLYNLQIVHGEDYRAQSAVKIANWETVDAARGEILDRYGRVLVSNRATYQITLNTTMMGNEAQRNPTLLELIEICRENGQSWTDRLPISTEAPFTYTNDTPLARETSEGTVSLTDFGKLLNALPLGKEVKASLNLPDTDAAARADSLDDLPQPPAAEDVIAALRTYFEIDPSWSDADARAVIGVLYELNLRSWNIDQSDYVFAQDVDIDVISGIKEHGLNGVSIEATTVRQYNTTSAAHLLGRVGPIFSEDWSKYRDLGYSMNDSVGKDGVEEAFEEYLRGESGVRVQELSTSGKVVSESWYTDPETGETQIPKPGDNVMLTLDLRLQEKVEQVLASTIEQLDSVDKKGGAVVVESVKDGGILAMASYPTYDLSTIYSDQTLYNEALNDPLKPFNNRATKGLYSPGSTFKPLVGIAALEEGVTTPTETIRDTGKLLLPEEEHYPYGDYHPECWYYRQYGRVHGNENLADALRDSCNIYFYTMGHRLGIERIDEYAQMFGLGQYTGLELEEAKGRVAGPETSEALGMEWYGGNLLSAAIGQDNTLVTPLQLANYITTLVNGGTRYETHLLKTVKSSDYSETVYEQEPQVADTLELDPDNVEAVKKGMWEVANDPDSSIYRYLSNLAVEVGAKTGSAQVASDQEANAVFVCFAPYEDPEIAISIVVEGGASGSNLAQAVAEIVNYYFSSEENMQSVTTENTLLP</sequence>
<comment type="similarity">
    <text evidence="3">Belongs to the transpeptidase family.</text>
</comment>
<dbReference type="Gene3D" id="1.10.10.1230">
    <property type="entry name" value="Penicillin-binding protein, N-terminal non-catalytic domain, head sub-domain"/>
    <property type="match status" value="1"/>
</dbReference>
<dbReference type="InterPro" id="IPR036138">
    <property type="entry name" value="PBP_dimer_sf"/>
</dbReference>
<comment type="subcellular location">
    <subcellularLocation>
        <location evidence="2">Cell membrane</location>
    </subcellularLocation>
    <subcellularLocation>
        <location evidence="1">Membrane</location>
        <topology evidence="1">Single-pass membrane protein</topology>
    </subcellularLocation>
</comment>
<keyword evidence="8" id="KW-1133">Transmembrane helix</keyword>
<keyword evidence="7" id="KW-0573">Peptidoglycan synthesis</keyword>
<name>A0ABV1EPI2_9FIRM</name>
<dbReference type="Proteomes" id="UP001440599">
    <property type="component" value="Unassembled WGS sequence"/>
</dbReference>
<reference evidence="13 14" key="1">
    <citation type="submission" date="2024-03" db="EMBL/GenBank/DDBJ databases">
        <title>Human intestinal bacterial collection.</title>
        <authorList>
            <person name="Pauvert C."/>
            <person name="Hitch T.C.A."/>
            <person name="Clavel T."/>
        </authorList>
    </citation>
    <scope>NUCLEOTIDE SEQUENCE [LARGE SCALE GENOMIC DNA]</scope>
    <source>
        <strain evidence="13 14">CLA-AP-H34</strain>
    </source>
</reference>
<feature type="domain" description="Penicillin-binding protein dimerisation" evidence="12">
    <location>
        <begin position="53"/>
        <end position="325"/>
    </location>
</feature>
<evidence type="ECO:0000259" key="12">
    <source>
        <dbReference type="Pfam" id="PF03717"/>
    </source>
</evidence>
<keyword evidence="9" id="KW-0472">Membrane</keyword>
<comment type="caution">
    <text evidence="13">The sequence shown here is derived from an EMBL/GenBank/DDBJ whole genome shotgun (WGS) entry which is preliminary data.</text>
</comment>
<keyword evidence="6" id="KW-0133">Cell shape</keyword>
<dbReference type="InterPro" id="IPR012338">
    <property type="entry name" value="Beta-lactam/transpept-like"/>
</dbReference>
<dbReference type="RefSeq" id="WP_349140152.1">
    <property type="nucleotide sequence ID" value="NZ_JBBMFT010000004.1"/>
</dbReference>
<keyword evidence="5" id="KW-0812">Transmembrane</keyword>
<evidence type="ECO:0000256" key="8">
    <source>
        <dbReference type="ARBA" id="ARBA00022989"/>
    </source>
</evidence>
<dbReference type="InterPro" id="IPR005311">
    <property type="entry name" value="PBP_dimer"/>
</dbReference>
<dbReference type="SUPFAM" id="SSF56519">
    <property type="entry name" value="Penicillin binding protein dimerisation domain"/>
    <property type="match status" value="1"/>
</dbReference>
<dbReference type="Pfam" id="PF03717">
    <property type="entry name" value="PBP_dimer"/>
    <property type="match status" value="1"/>
</dbReference>
<keyword evidence="10" id="KW-0961">Cell wall biogenesis/degradation</keyword>
<gene>
    <name evidence="13" type="ORF">WMO45_08180</name>
</gene>
<dbReference type="PANTHER" id="PTHR30627:SF2">
    <property type="entry name" value="PEPTIDOGLYCAN D,D-TRANSPEPTIDASE MRDA"/>
    <property type="match status" value="1"/>
</dbReference>
<dbReference type="PANTHER" id="PTHR30627">
    <property type="entry name" value="PEPTIDOGLYCAN D,D-TRANSPEPTIDASE"/>
    <property type="match status" value="1"/>
</dbReference>